<gene>
    <name evidence="2" type="ORF">E2562_007577</name>
</gene>
<comment type="caution">
    <text evidence="2">The sequence shown here is derived from an EMBL/GenBank/DDBJ whole genome shotgun (WGS) entry which is preliminary data.</text>
</comment>
<accession>A0A6G1DVK2</accession>
<dbReference type="Proteomes" id="UP000479710">
    <property type="component" value="Unassembled WGS sequence"/>
</dbReference>
<name>A0A6G1DVK2_9ORYZ</name>
<evidence type="ECO:0000313" key="2">
    <source>
        <dbReference type="EMBL" id="KAF0916497.1"/>
    </source>
</evidence>
<dbReference type="EMBL" id="SPHZ02000005">
    <property type="protein sequence ID" value="KAF0916497.1"/>
    <property type="molecule type" value="Genomic_DNA"/>
</dbReference>
<keyword evidence="3" id="KW-1185">Reference proteome</keyword>
<dbReference type="AlphaFoldDB" id="A0A6G1DVK2"/>
<evidence type="ECO:0000256" key="1">
    <source>
        <dbReference type="SAM" id="MobiDB-lite"/>
    </source>
</evidence>
<proteinExistence type="predicted"/>
<protein>
    <submittedName>
        <fullName evidence="2">Uncharacterized protein</fullName>
    </submittedName>
</protein>
<feature type="region of interest" description="Disordered" evidence="1">
    <location>
        <begin position="1"/>
        <end position="21"/>
    </location>
</feature>
<evidence type="ECO:0000313" key="3">
    <source>
        <dbReference type="Proteomes" id="UP000479710"/>
    </source>
</evidence>
<sequence>MDLAEDRHSSTHQFAPGVTAGTFPGEEAAYGSLPEGLRSVVVRGGGNWCWKPAPILTEATAALMPLQNRGSK</sequence>
<organism evidence="2 3">
    <name type="scientific">Oryza meyeriana var. granulata</name>
    <dbReference type="NCBI Taxonomy" id="110450"/>
    <lineage>
        <taxon>Eukaryota</taxon>
        <taxon>Viridiplantae</taxon>
        <taxon>Streptophyta</taxon>
        <taxon>Embryophyta</taxon>
        <taxon>Tracheophyta</taxon>
        <taxon>Spermatophyta</taxon>
        <taxon>Magnoliopsida</taxon>
        <taxon>Liliopsida</taxon>
        <taxon>Poales</taxon>
        <taxon>Poaceae</taxon>
        <taxon>BOP clade</taxon>
        <taxon>Oryzoideae</taxon>
        <taxon>Oryzeae</taxon>
        <taxon>Oryzinae</taxon>
        <taxon>Oryza</taxon>
        <taxon>Oryza meyeriana</taxon>
    </lineage>
</organism>
<reference evidence="2 3" key="1">
    <citation type="submission" date="2019-11" db="EMBL/GenBank/DDBJ databases">
        <title>Whole genome sequence of Oryza granulata.</title>
        <authorList>
            <person name="Li W."/>
        </authorList>
    </citation>
    <scope>NUCLEOTIDE SEQUENCE [LARGE SCALE GENOMIC DNA]</scope>
    <source>
        <strain evidence="3">cv. Menghai</strain>
        <tissue evidence="2">Leaf</tissue>
    </source>
</reference>